<sequence>MIQNDINKDINIINKALDWAKRYGVESFPFEALKDDRRYLRRVGNALSVNCAVAAYGESQVGKSYLINSLLSTSDAPFVISNNGKEYSFIDDLNSATLLIVSGHCGQNRPECNFSCSNWLFAIS</sequence>
<name>A0A9R1C8G2_9BACT</name>
<evidence type="ECO:0000313" key="1">
    <source>
        <dbReference type="EMBL" id="GJG57959.1"/>
    </source>
</evidence>
<evidence type="ECO:0000313" key="2">
    <source>
        <dbReference type="Proteomes" id="UP000825483"/>
    </source>
</evidence>
<reference evidence="1" key="1">
    <citation type="journal article" date="2022" name="Int. J. Syst. Evol. Microbiol.">
        <title>Prevotella lacticifex sp. nov., isolated from the rumen of cows.</title>
        <authorList>
            <person name="Shinkai T."/>
            <person name="Ikeyama N."/>
            <person name="Kumagai M."/>
            <person name="Ohmori H."/>
            <person name="Sakamoto M."/>
            <person name="Ohkuma M."/>
            <person name="Mitsumori M."/>
        </authorList>
    </citation>
    <scope>NUCLEOTIDE SEQUENCE</scope>
    <source>
        <strain evidence="1">R5076</strain>
    </source>
</reference>
<dbReference type="InterPro" id="IPR017030">
    <property type="entry name" value="Vir_effector_SfrC"/>
</dbReference>
<gene>
    <name evidence="1" type="ORF">PRLR5076_08100</name>
</gene>
<dbReference type="Proteomes" id="UP000825483">
    <property type="component" value="Unassembled WGS sequence"/>
</dbReference>
<proteinExistence type="predicted"/>
<keyword evidence="2" id="KW-1185">Reference proteome</keyword>
<dbReference type="EMBL" id="BPUB01000001">
    <property type="protein sequence ID" value="GJG57959.1"/>
    <property type="molecule type" value="Genomic_DNA"/>
</dbReference>
<dbReference type="RefSeq" id="WP_223930153.1">
    <property type="nucleotide sequence ID" value="NZ_BPTU01000004.1"/>
</dbReference>
<organism evidence="1 2">
    <name type="scientific">Prevotella lacticifex</name>
    <dbReference type="NCBI Taxonomy" id="2854755"/>
    <lineage>
        <taxon>Bacteria</taxon>
        <taxon>Pseudomonadati</taxon>
        <taxon>Bacteroidota</taxon>
        <taxon>Bacteroidia</taxon>
        <taxon>Bacteroidales</taxon>
        <taxon>Prevotellaceae</taxon>
        <taxon>Prevotella</taxon>
    </lineage>
</organism>
<accession>A0A9R1C8G2</accession>
<comment type="caution">
    <text evidence="1">The sequence shown here is derived from an EMBL/GenBank/DDBJ whole genome shotgun (WGS) entry which is preliminary data.</text>
</comment>
<dbReference type="GeneID" id="72468864"/>
<protein>
    <submittedName>
        <fullName evidence="1">Uncharacterized protein</fullName>
    </submittedName>
</protein>
<dbReference type="Pfam" id="PF10139">
    <property type="entry name" value="Virul_Fac"/>
    <property type="match status" value="1"/>
</dbReference>
<dbReference type="AlphaFoldDB" id="A0A9R1C8G2"/>